<dbReference type="GO" id="GO:0016192">
    <property type="term" value="P:vesicle-mediated transport"/>
    <property type="evidence" value="ECO:0007669"/>
    <property type="project" value="InterPro"/>
</dbReference>
<dbReference type="OrthoDB" id="10256463at2759"/>
<feature type="compositionally biased region" description="Low complexity" evidence="6">
    <location>
        <begin position="111"/>
        <end position="126"/>
    </location>
</feature>
<feature type="transmembrane region" description="Helical" evidence="7">
    <location>
        <begin position="380"/>
        <end position="402"/>
    </location>
</feature>
<evidence type="ECO:0000256" key="2">
    <source>
        <dbReference type="ARBA" id="ARBA00010596"/>
    </source>
</evidence>
<feature type="compositionally biased region" description="Basic and acidic residues" evidence="6">
    <location>
        <begin position="97"/>
        <end position="110"/>
    </location>
</feature>
<evidence type="ECO:0000256" key="1">
    <source>
        <dbReference type="ARBA" id="ARBA00004141"/>
    </source>
</evidence>
<dbReference type="Proteomes" id="UP000075714">
    <property type="component" value="Unassembled WGS sequence"/>
</dbReference>
<dbReference type="InterPro" id="IPR039765">
    <property type="entry name" value="Yip5/YIPF1/YIPF2"/>
</dbReference>
<accession>A0A150GQ40</accession>
<feature type="compositionally biased region" description="Low complexity" evidence="6">
    <location>
        <begin position="10"/>
        <end position="24"/>
    </location>
</feature>
<dbReference type="AlphaFoldDB" id="A0A150GQ40"/>
<keyword evidence="4 7" id="KW-1133">Transmembrane helix</keyword>
<keyword evidence="10" id="KW-1185">Reference proteome</keyword>
<feature type="transmembrane region" description="Helical" evidence="7">
    <location>
        <begin position="289"/>
        <end position="311"/>
    </location>
</feature>
<dbReference type="GO" id="GO:0005794">
    <property type="term" value="C:Golgi apparatus"/>
    <property type="evidence" value="ECO:0007669"/>
    <property type="project" value="InterPro"/>
</dbReference>
<evidence type="ECO:0000256" key="4">
    <source>
        <dbReference type="ARBA" id="ARBA00022989"/>
    </source>
</evidence>
<reference evidence="10" key="1">
    <citation type="journal article" date="2016" name="Nat. Commun.">
        <title>The Gonium pectorale genome demonstrates co-option of cell cycle regulation during the evolution of multicellularity.</title>
        <authorList>
            <person name="Hanschen E.R."/>
            <person name="Marriage T.N."/>
            <person name="Ferris P.J."/>
            <person name="Hamaji T."/>
            <person name="Toyoda A."/>
            <person name="Fujiyama A."/>
            <person name="Neme R."/>
            <person name="Noguchi H."/>
            <person name="Minakuchi Y."/>
            <person name="Suzuki M."/>
            <person name="Kawai-Toyooka H."/>
            <person name="Smith D.R."/>
            <person name="Sparks H."/>
            <person name="Anderson J."/>
            <person name="Bakaric R."/>
            <person name="Luria V."/>
            <person name="Karger A."/>
            <person name="Kirschner M.W."/>
            <person name="Durand P.M."/>
            <person name="Michod R.E."/>
            <person name="Nozaki H."/>
            <person name="Olson B.J."/>
        </authorList>
    </citation>
    <scope>NUCLEOTIDE SEQUENCE [LARGE SCALE GENOMIC DNA]</scope>
    <source>
        <strain evidence="10">NIES-2863</strain>
    </source>
</reference>
<evidence type="ECO:0000256" key="7">
    <source>
        <dbReference type="SAM" id="Phobius"/>
    </source>
</evidence>
<evidence type="ECO:0000256" key="6">
    <source>
        <dbReference type="SAM" id="MobiDB-lite"/>
    </source>
</evidence>
<dbReference type="EMBL" id="LSYV01000012">
    <property type="protein sequence ID" value="KXZ51949.1"/>
    <property type="molecule type" value="Genomic_DNA"/>
</dbReference>
<dbReference type="GO" id="GO:0031267">
    <property type="term" value="F:small GTPase binding"/>
    <property type="evidence" value="ECO:0007669"/>
    <property type="project" value="InterPro"/>
</dbReference>
<organism evidence="9 10">
    <name type="scientific">Gonium pectorale</name>
    <name type="common">Green alga</name>
    <dbReference type="NCBI Taxonomy" id="33097"/>
    <lineage>
        <taxon>Eukaryota</taxon>
        <taxon>Viridiplantae</taxon>
        <taxon>Chlorophyta</taxon>
        <taxon>core chlorophytes</taxon>
        <taxon>Chlorophyceae</taxon>
        <taxon>CS clade</taxon>
        <taxon>Chlamydomonadales</taxon>
        <taxon>Volvocaceae</taxon>
        <taxon>Gonium</taxon>
    </lineage>
</organism>
<evidence type="ECO:0000259" key="8">
    <source>
        <dbReference type="Pfam" id="PF04893"/>
    </source>
</evidence>
<sequence length="405" mass="43224">MQGAGPPGGYNPFGQQGPGQNPFGAYNVDTTAQFADEVVPAVPQAHAPQPHGFVPAQQGAWGAPPPQQGGFGPQHVALQFTDSTAPQFVSGSMARTDERQTLVHGGRSDDPASSSAAAMPFSAPFSPQDPAGGAAAGGAGGSSGPKEDYTKYPFYNVRRYREYFDVDTKDVLWRVSNSFIGVFRPNFMEVTMKNPDLYGPFWAATTLIFITAVAGNFASYIEWRKSAVTPSPPPSGTPSSSPPPPLVAPDGGSSSPPLSDALSGVGRLLLAAANNDLAQKQWFTDYTKLATSAAIFYGYIFIVGLLLFFVVKWFKGELKLVNVFCIYGYCLTIYVPVSIACVVPIDWLRWVLVMVATALSAGFLFMNFRATIYSAAPAKATLVLLAIVLAHIGLGLGLKLYFFSY</sequence>
<comment type="subcellular location">
    <subcellularLocation>
        <location evidence="1">Membrane</location>
        <topology evidence="1">Multi-pass membrane protein</topology>
    </subcellularLocation>
</comment>
<proteinExistence type="inferred from homology"/>
<comment type="similarity">
    <text evidence="2">Belongs to the YIP1 family.</text>
</comment>
<feature type="compositionally biased region" description="Low complexity" evidence="6">
    <location>
        <begin position="248"/>
        <end position="258"/>
    </location>
</feature>
<evidence type="ECO:0000313" key="10">
    <source>
        <dbReference type="Proteomes" id="UP000075714"/>
    </source>
</evidence>
<gene>
    <name evidence="9" type="ORF">GPECTOR_11g73</name>
</gene>
<evidence type="ECO:0000256" key="5">
    <source>
        <dbReference type="ARBA" id="ARBA00023136"/>
    </source>
</evidence>
<keyword evidence="5 7" id="KW-0472">Membrane</keyword>
<dbReference type="STRING" id="33097.A0A150GQ40"/>
<evidence type="ECO:0000313" key="9">
    <source>
        <dbReference type="EMBL" id="KXZ51949.1"/>
    </source>
</evidence>
<feature type="compositionally biased region" description="Pro residues" evidence="6">
    <location>
        <begin position="231"/>
        <end position="247"/>
    </location>
</feature>
<feature type="compositionally biased region" description="Gly residues" evidence="6">
    <location>
        <begin position="134"/>
        <end position="143"/>
    </location>
</feature>
<dbReference type="PANTHER" id="PTHR12822:SF2">
    <property type="entry name" value="PROTEIN YIPF"/>
    <property type="match status" value="1"/>
</dbReference>
<comment type="caution">
    <text evidence="9">The sequence shown here is derived from an EMBL/GenBank/DDBJ whole genome shotgun (WGS) entry which is preliminary data.</text>
</comment>
<feature type="compositionally biased region" description="Low complexity" evidence="6">
    <location>
        <begin position="45"/>
        <end position="62"/>
    </location>
</feature>
<feature type="domain" description="Yip1" evidence="8">
    <location>
        <begin position="182"/>
        <end position="395"/>
    </location>
</feature>
<dbReference type="InterPro" id="IPR006977">
    <property type="entry name" value="Yip1_dom"/>
</dbReference>
<evidence type="ECO:0000256" key="3">
    <source>
        <dbReference type="ARBA" id="ARBA00022692"/>
    </source>
</evidence>
<feature type="region of interest" description="Disordered" evidence="6">
    <location>
        <begin position="231"/>
        <end position="258"/>
    </location>
</feature>
<name>A0A150GQ40_GONPE</name>
<feature type="region of interest" description="Disordered" evidence="6">
    <location>
        <begin position="97"/>
        <end position="145"/>
    </location>
</feature>
<dbReference type="GO" id="GO:0016020">
    <property type="term" value="C:membrane"/>
    <property type="evidence" value="ECO:0007669"/>
    <property type="project" value="UniProtKB-SubCell"/>
</dbReference>
<feature type="transmembrane region" description="Helical" evidence="7">
    <location>
        <begin position="201"/>
        <end position="221"/>
    </location>
</feature>
<feature type="transmembrane region" description="Helical" evidence="7">
    <location>
        <begin position="351"/>
        <end position="368"/>
    </location>
</feature>
<dbReference type="Pfam" id="PF04893">
    <property type="entry name" value="Yip1"/>
    <property type="match status" value="1"/>
</dbReference>
<protein>
    <recommendedName>
        <fullName evidence="8">Yip1 domain-containing protein</fullName>
    </recommendedName>
</protein>
<feature type="region of interest" description="Disordered" evidence="6">
    <location>
        <begin position="45"/>
        <end position="73"/>
    </location>
</feature>
<feature type="region of interest" description="Disordered" evidence="6">
    <location>
        <begin position="1"/>
        <end position="26"/>
    </location>
</feature>
<feature type="transmembrane region" description="Helical" evidence="7">
    <location>
        <begin position="323"/>
        <end position="345"/>
    </location>
</feature>
<keyword evidence="3 7" id="KW-0812">Transmembrane</keyword>
<dbReference type="PANTHER" id="PTHR12822">
    <property type="entry name" value="PROTEIN YIPF"/>
    <property type="match status" value="1"/>
</dbReference>